<proteinExistence type="predicted"/>
<dbReference type="RefSeq" id="WP_344713531.1">
    <property type="nucleotide sequence ID" value="NZ_BAAAWH010000001.1"/>
</dbReference>
<dbReference type="Proteomes" id="UP001589611">
    <property type="component" value="Unassembled WGS sequence"/>
</dbReference>
<evidence type="ECO:0000313" key="2">
    <source>
        <dbReference type="EMBL" id="MFB9646569.1"/>
    </source>
</evidence>
<name>A0ABV5T5K3_9MICO</name>
<dbReference type="InterPro" id="IPR029058">
    <property type="entry name" value="AB_hydrolase_fold"/>
</dbReference>
<keyword evidence="3" id="KW-1185">Reference proteome</keyword>
<dbReference type="InterPro" id="IPR000073">
    <property type="entry name" value="AB_hydrolase_1"/>
</dbReference>
<reference evidence="2 3" key="1">
    <citation type="submission" date="2024-09" db="EMBL/GenBank/DDBJ databases">
        <authorList>
            <person name="Sun Q."/>
            <person name="Mori K."/>
        </authorList>
    </citation>
    <scope>NUCLEOTIDE SEQUENCE [LARGE SCALE GENOMIC DNA]</scope>
    <source>
        <strain evidence="2 3">JCM 1342</strain>
    </source>
</reference>
<organism evidence="2 3">
    <name type="scientific">Microbacterium terregens</name>
    <dbReference type="NCBI Taxonomy" id="69363"/>
    <lineage>
        <taxon>Bacteria</taxon>
        <taxon>Bacillati</taxon>
        <taxon>Actinomycetota</taxon>
        <taxon>Actinomycetes</taxon>
        <taxon>Micrococcales</taxon>
        <taxon>Microbacteriaceae</taxon>
        <taxon>Microbacterium</taxon>
    </lineage>
</organism>
<evidence type="ECO:0000313" key="3">
    <source>
        <dbReference type="Proteomes" id="UP001589611"/>
    </source>
</evidence>
<dbReference type="SUPFAM" id="SSF53474">
    <property type="entry name" value="alpha/beta-Hydrolases"/>
    <property type="match status" value="1"/>
</dbReference>
<keyword evidence="2" id="KW-0378">Hydrolase</keyword>
<dbReference type="Gene3D" id="3.40.50.1820">
    <property type="entry name" value="alpha/beta hydrolase"/>
    <property type="match status" value="1"/>
</dbReference>
<accession>A0ABV5T5K3</accession>
<sequence>MDRNCRSATASAAILGDQVAVDLYGPGGAPGALFVQGAGLERSEDPLPTETARIIAELGYQASVHDRVGRGDSFASGPISIDREIAAITAIADRLVGPVILVGHSSGCALAILAANEIPNLAGLVLFEAPLGQFPGGAPRWWQAVRTHIDRGELRDAVESYMVDMPEEWLEELQRSPAYPQIGHSWIPDGTALAAVEAEGPEAYLGKLAVPVLAVTGTETFPGMVNAAAMISDAAPEGSAEQVRGAWHSWDAATMAQRLVRLLAETTQLRPRRAPA</sequence>
<dbReference type="EMBL" id="JBHMBE010000003">
    <property type="protein sequence ID" value="MFB9646569.1"/>
    <property type="molecule type" value="Genomic_DNA"/>
</dbReference>
<feature type="domain" description="AB hydrolase-1" evidence="1">
    <location>
        <begin position="53"/>
        <end position="249"/>
    </location>
</feature>
<gene>
    <name evidence="2" type="ORF">ACFFPJ_12275</name>
</gene>
<protein>
    <submittedName>
        <fullName evidence="2">Alpha/beta fold hydrolase</fullName>
    </submittedName>
</protein>
<comment type="caution">
    <text evidence="2">The sequence shown here is derived from an EMBL/GenBank/DDBJ whole genome shotgun (WGS) entry which is preliminary data.</text>
</comment>
<dbReference type="Pfam" id="PF12697">
    <property type="entry name" value="Abhydrolase_6"/>
    <property type="match status" value="1"/>
</dbReference>
<dbReference type="GO" id="GO:0016787">
    <property type="term" value="F:hydrolase activity"/>
    <property type="evidence" value="ECO:0007669"/>
    <property type="project" value="UniProtKB-KW"/>
</dbReference>
<evidence type="ECO:0000259" key="1">
    <source>
        <dbReference type="Pfam" id="PF12697"/>
    </source>
</evidence>